<dbReference type="InterPro" id="IPR008988">
    <property type="entry name" value="Transcriptional_repressor_C"/>
</dbReference>
<dbReference type="AlphaFoldDB" id="A0A9Q4G0P0"/>
<evidence type="ECO:0000313" key="3">
    <source>
        <dbReference type="EMBL" id="MCR6098701.1"/>
    </source>
</evidence>
<dbReference type="InterPro" id="IPR038157">
    <property type="entry name" value="FeoA_core_dom"/>
</dbReference>
<dbReference type="RefSeq" id="WP_257823092.1">
    <property type="nucleotide sequence ID" value="NZ_JABXYM010000002.1"/>
</dbReference>
<sequence>MVKENLCTVNPSVKCKIVSIPDLPMLACLGVHIGTELTVVVKNCWRGPVVIKLAGKREIAIDFHVASQIIVEEVGLRELSF</sequence>
<dbReference type="SUPFAM" id="SSF50037">
    <property type="entry name" value="C-terminal domain of transcriptional repressors"/>
    <property type="match status" value="1"/>
</dbReference>
<dbReference type="GO" id="GO:0046914">
    <property type="term" value="F:transition metal ion binding"/>
    <property type="evidence" value="ECO:0007669"/>
    <property type="project" value="InterPro"/>
</dbReference>
<reference evidence="3" key="1">
    <citation type="submission" date="2020-06" db="EMBL/GenBank/DDBJ databases">
        <title>Insight into the genomes of haloalkaliphilic bacilli from Kenyan soda lakes.</title>
        <authorList>
            <person name="Mwirichia R."/>
            <person name="Villamizar G.C."/>
            <person name="Poehlein A."/>
            <person name="Mugweru J."/>
            <person name="Kipnyargis A."/>
            <person name="Kiplimo D."/>
            <person name="Orwa P."/>
            <person name="Daniel R."/>
        </authorList>
    </citation>
    <scope>NUCLEOTIDE SEQUENCE</scope>
    <source>
        <strain evidence="3">B1096_S55</strain>
    </source>
</reference>
<organism evidence="3 4">
    <name type="scientific">Salipaludibacillus agaradhaerens</name>
    <name type="common">Bacillus agaradhaerens</name>
    <dbReference type="NCBI Taxonomy" id="76935"/>
    <lineage>
        <taxon>Bacteria</taxon>
        <taxon>Bacillati</taxon>
        <taxon>Bacillota</taxon>
        <taxon>Bacilli</taxon>
        <taxon>Bacillales</taxon>
        <taxon>Bacillaceae</taxon>
    </lineage>
</organism>
<evidence type="ECO:0000259" key="2">
    <source>
        <dbReference type="SMART" id="SM00899"/>
    </source>
</evidence>
<evidence type="ECO:0000256" key="1">
    <source>
        <dbReference type="ARBA" id="ARBA00023004"/>
    </source>
</evidence>
<dbReference type="Gene3D" id="2.30.30.90">
    <property type="match status" value="1"/>
</dbReference>
<comment type="caution">
    <text evidence="3">The sequence shown here is derived from an EMBL/GenBank/DDBJ whole genome shotgun (WGS) entry which is preliminary data.</text>
</comment>
<dbReference type="InterPro" id="IPR007167">
    <property type="entry name" value="Fe-transptr_FeoA-like"/>
</dbReference>
<gene>
    <name evidence="3" type="ORF">HXA33_19515</name>
</gene>
<protein>
    <submittedName>
        <fullName evidence="3">Ferrous iron transport protein A</fullName>
    </submittedName>
</protein>
<accession>A0A9Q4G0P0</accession>
<name>A0A9Q4G0P0_SALAG</name>
<keyword evidence="4" id="KW-1185">Reference proteome</keyword>
<dbReference type="SMART" id="SM00899">
    <property type="entry name" value="FeoA"/>
    <property type="match status" value="1"/>
</dbReference>
<evidence type="ECO:0000313" key="4">
    <source>
        <dbReference type="Proteomes" id="UP001057753"/>
    </source>
</evidence>
<dbReference type="EMBL" id="JABXYM010000002">
    <property type="protein sequence ID" value="MCR6098701.1"/>
    <property type="molecule type" value="Genomic_DNA"/>
</dbReference>
<dbReference type="Proteomes" id="UP001057753">
    <property type="component" value="Unassembled WGS sequence"/>
</dbReference>
<keyword evidence="1" id="KW-0408">Iron</keyword>
<dbReference type="Pfam" id="PF04023">
    <property type="entry name" value="FeoA"/>
    <property type="match status" value="1"/>
</dbReference>
<proteinExistence type="predicted"/>
<feature type="domain" description="Ferrous iron transporter FeoA-like" evidence="2">
    <location>
        <begin position="4"/>
        <end position="73"/>
    </location>
</feature>